<name>A0A6M0CNT5_9FLAO</name>
<dbReference type="Pfam" id="PF12680">
    <property type="entry name" value="SnoaL_2"/>
    <property type="match status" value="1"/>
</dbReference>
<evidence type="ECO:0000313" key="2">
    <source>
        <dbReference type="EMBL" id="NER15600.1"/>
    </source>
</evidence>
<evidence type="ECO:0000313" key="3">
    <source>
        <dbReference type="Proteomes" id="UP000474296"/>
    </source>
</evidence>
<dbReference type="InterPro" id="IPR037401">
    <property type="entry name" value="SnoaL-like"/>
</dbReference>
<reference evidence="2 3" key="1">
    <citation type="submission" date="2020-01" db="EMBL/GenBank/DDBJ databases">
        <title>Spongiivirga citrea KCTC 32990T.</title>
        <authorList>
            <person name="Wang G."/>
        </authorList>
    </citation>
    <scope>NUCLEOTIDE SEQUENCE [LARGE SCALE GENOMIC DNA]</scope>
    <source>
        <strain evidence="2 3">KCTC 32990</strain>
    </source>
</reference>
<organism evidence="2 3">
    <name type="scientific">Spongiivirga citrea</name>
    <dbReference type="NCBI Taxonomy" id="1481457"/>
    <lineage>
        <taxon>Bacteria</taxon>
        <taxon>Pseudomonadati</taxon>
        <taxon>Bacteroidota</taxon>
        <taxon>Flavobacteriia</taxon>
        <taxon>Flavobacteriales</taxon>
        <taxon>Flavobacteriaceae</taxon>
        <taxon>Spongiivirga</taxon>
    </lineage>
</organism>
<dbReference type="Gene3D" id="3.10.450.50">
    <property type="match status" value="1"/>
</dbReference>
<dbReference type="SUPFAM" id="SSF54427">
    <property type="entry name" value="NTF2-like"/>
    <property type="match status" value="1"/>
</dbReference>
<evidence type="ECO:0000259" key="1">
    <source>
        <dbReference type="Pfam" id="PF12680"/>
    </source>
</evidence>
<sequence length="137" mass="16052">MSRNAKEIVRDFYESDFMHNTGVLKDYLHEDCQLHWNSSKGFTILGFKEIEALISETGKSYESIRGEISHLLEDDNFVTVRYTYVARTIEQPDKETAIAHFITIWEMKDGKMYHGYEMSQLADEDPKNIQSYTQIKV</sequence>
<gene>
    <name evidence="2" type="ORF">GWK10_00160</name>
</gene>
<dbReference type="Proteomes" id="UP000474296">
    <property type="component" value="Unassembled WGS sequence"/>
</dbReference>
<protein>
    <submittedName>
        <fullName evidence="2">Nuclear transport factor 2 family protein</fullName>
    </submittedName>
</protein>
<keyword evidence="3" id="KW-1185">Reference proteome</keyword>
<dbReference type="EMBL" id="JAABOQ010000001">
    <property type="protein sequence ID" value="NER15600.1"/>
    <property type="molecule type" value="Genomic_DNA"/>
</dbReference>
<proteinExistence type="predicted"/>
<dbReference type="InterPro" id="IPR032710">
    <property type="entry name" value="NTF2-like_dom_sf"/>
</dbReference>
<feature type="domain" description="SnoaL-like" evidence="1">
    <location>
        <begin position="10"/>
        <end position="113"/>
    </location>
</feature>
<accession>A0A6M0CNT5</accession>
<dbReference type="AlphaFoldDB" id="A0A6M0CNT5"/>
<dbReference type="RefSeq" id="WP_164028878.1">
    <property type="nucleotide sequence ID" value="NZ_JAABOQ010000001.1"/>
</dbReference>
<comment type="caution">
    <text evidence="2">The sequence shown here is derived from an EMBL/GenBank/DDBJ whole genome shotgun (WGS) entry which is preliminary data.</text>
</comment>